<comment type="subcellular location">
    <subcellularLocation>
        <location evidence="1">Membrane</location>
        <topology evidence="1">Multi-pass membrane protein</topology>
    </subcellularLocation>
</comment>
<evidence type="ECO:0000313" key="13">
    <source>
        <dbReference type="EMBL" id="KAG0273173.1"/>
    </source>
</evidence>
<feature type="domain" description="ABC transporter" evidence="11">
    <location>
        <begin position="1134"/>
        <end position="1375"/>
    </location>
</feature>
<sequence>MIDDKHPPASIEGANIFSYITFSWIQPKILYGRKHTIVADDIERLSENDRVQRISNLVYKEWTQEVENAKHASTPTHKKRPSLLKVLWRCYGLYAMVPVISGILEGICKISEAVLLGYVIRFFNNPDMTIKQGMGYAIALFLVTLIHGTFHHHNFFHVLRLGTWTRQSLIALMYRKCLTLSTSSSISTGTIVNLVSNDLQPFENFAPYGLYLLIGPLETIAVMYFLWQELGVACLAGLLALSLLLPIQTFFSRKFGTIRTNTVNARDNRIRTLSDVFSGIELVKLCAWEVPFQEKIMMLRSIELEHIWKANTLRAINMSIYFFFQPVVAMFAFTTYWLQHRDVNSQESLTPDKVFVSLTLFNILRITMTSYVPKAIETFAEVRVSVKRITDFLLLPELRSIEPDVDPDNKNQGEHQGFKAEDLPDILIDMKDASFSWTISTDEKNEILELSAKEKKEKEAKEKEAKAKKGLPAGSDVDSDNDVVLLDTHKKALLNNITMTLRRDELLAIVGPVGSGKSSFCMALLEEMPLVSGSMTTAHHQQDTRQRPITMSYSAQSPWIFAGSIRSNILFGATFNQERYDKVIKASELTRDIKLFPKGDATLIGEKGVTLSGGQRARVSLARAAYRDSDVYILDDPLSAVDPKVGRALFDNCINGLLKGKARVLVTHQLQYIKDCENVIVFERGQVTHMGHVDEVMKEEVEVKQVVREGDGVKSVRTRAKFVDVLREFARKAPEVSAEEAILATDEIETTAALNKAIGVNDIDATKDKVAEEKEDDGASIMEKNLTVEEVANDDTSFKVYVDFFRIGSTWSKLILTIICLTAAQTIMVLGEFFLSKWSGSSVQEQKKSYYPTAFGLYCLGTVIMTMIRSYLFFDCLTASSRNMFRAMLDALMRTSIDFFHANPHGRVLNRFSKDMSLVDELLPYVFFDATQIGFMLLGSVVTVCIVNPWILIAVPIILGGFISLRSLYMKSSRQVKRIDSISRSPIYSHLSETLDGLTSVRAFGVSNKFMDEHIKTQEDNGRAFFTYLGMARWLGYRLDAVSALFLGVTAIACVAIRDSQQAARAGLAMSSVISLSGELQWAIRMSVEAAILMVSVERMMEYSHTKPEISPRHMNNPDGSSVVPNGWPSEAKVTFSDMSLTYPRGDSPVLKNISLDFKAGEKIGIVGRTGAGKSSMIGALFRLVETMTGNPPQRGGISIDGIDISKIGVHDLRERMAIIPQEPFLFRGTLRFNLDPTNKHQDADIWNALEAAEIKRLVEGLEGRLDAVVDDNGKNFSIGERQLISLARAILRRSKIIVMDEATANVDLQSDRMIQKAIHTQFQGATVFTIAHRLNTVIGDYDRILVLDQGEVKEFGEPWELLDEMDEKCCGWFKGMVAGTGPENESKLRSVAKELYETRRRCRE</sequence>
<dbReference type="FunFam" id="1.20.1560.10:FF:000006">
    <property type="entry name" value="ATP-binding cassette, sub-family C (CFTR/MRP), member 9"/>
    <property type="match status" value="1"/>
</dbReference>
<dbReference type="FunFam" id="1.20.1560.10:FF:000013">
    <property type="entry name" value="ABC transporter C family member 2"/>
    <property type="match status" value="1"/>
</dbReference>
<dbReference type="Gene3D" id="1.20.1560.10">
    <property type="entry name" value="ABC transporter type 1, transmembrane domain"/>
    <property type="match status" value="2"/>
</dbReference>
<dbReference type="PANTHER" id="PTHR24223">
    <property type="entry name" value="ATP-BINDING CASSETTE SUB-FAMILY C"/>
    <property type="match status" value="1"/>
</dbReference>
<dbReference type="CDD" id="cd03250">
    <property type="entry name" value="ABCC_MRP_domain1"/>
    <property type="match status" value="1"/>
</dbReference>
<dbReference type="EMBL" id="JAAAIL010000789">
    <property type="protein sequence ID" value="KAG0273173.1"/>
    <property type="molecule type" value="Genomic_DNA"/>
</dbReference>
<keyword evidence="14" id="KW-1185">Reference proteome</keyword>
<feature type="domain" description="ABC transporter" evidence="11">
    <location>
        <begin position="478"/>
        <end position="709"/>
    </location>
</feature>
<dbReference type="CDD" id="cd18579">
    <property type="entry name" value="ABC_6TM_ABCC_D1"/>
    <property type="match status" value="1"/>
</dbReference>
<feature type="transmembrane region" description="Helical" evidence="10">
    <location>
        <begin position="1039"/>
        <end position="1058"/>
    </location>
</feature>
<feature type="transmembrane region" description="Helical" evidence="10">
    <location>
        <begin position="950"/>
        <end position="969"/>
    </location>
</feature>
<keyword evidence="3" id="KW-0813">Transport</keyword>
<dbReference type="InterPro" id="IPR036640">
    <property type="entry name" value="ABC1_TM_sf"/>
</dbReference>
<proteinExistence type="inferred from homology"/>
<dbReference type="Pfam" id="PF00005">
    <property type="entry name" value="ABC_tran"/>
    <property type="match status" value="2"/>
</dbReference>
<evidence type="ECO:0000256" key="1">
    <source>
        <dbReference type="ARBA" id="ARBA00004141"/>
    </source>
</evidence>
<dbReference type="CDD" id="cd18580">
    <property type="entry name" value="ABC_6TM_ABCC_D2"/>
    <property type="match status" value="1"/>
</dbReference>
<dbReference type="Pfam" id="PF00664">
    <property type="entry name" value="ABC_membrane"/>
    <property type="match status" value="2"/>
</dbReference>
<feature type="transmembrane region" description="Helical" evidence="10">
    <location>
        <begin position="855"/>
        <end position="874"/>
    </location>
</feature>
<dbReference type="PANTHER" id="PTHR24223:SF456">
    <property type="entry name" value="MULTIDRUG RESISTANCE-ASSOCIATED PROTEIN LETHAL(2)03659"/>
    <property type="match status" value="1"/>
</dbReference>
<dbReference type="InterPro" id="IPR003439">
    <property type="entry name" value="ABC_transporter-like_ATP-bd"/>
</dbReference>
<evidence type="ECO:0000259" key="12">
    <source>
        <dbReference type="PROSITE" id="PS50929"/>
    </source>
</evidence>
<dbReference type="InterPro" id="IPR050173">
    <property type="entry name" value="ABC_transporter_C-like"/>
</dbReference>
<feature type="transmembrane region" description="Helical" evidence="10">
    <location>
        <begin position="232"/>
        <end position="251"/>
    </location>
</feature>
<dbReference type="SUPFAM" id="SSF90123">
    <property type="entry name" value="ABC transporter transmembrane region"/>
    <property type="match status" value="2"/>
</dbReference>
<dbReference type="InterPro" id="IPR044746">
    <property type="entry name" value="ABCC_6TM_D1"/>
</dbReference>
<dbReference type="GO" id="GO:0016887">
    <property type="term" value="F:ATP hydrolysis activity"/>
    <property type="evidence" value="ECO:0007669"/>
    <property type="project" value="InterPro"/>
</dbReference>
<feature type="domain" description="ABC transmembrane type-1" evidence="12">
    <location>
        <begin position="99"/>
        <end position="370"/>
    </location>
</feature>
<evidence type="ECO:0000256" key="9">
    <source>
        <dbReference type="ARBA" id="ARBA00023136"/>
    </source>
</evidence>
<organism evidence="13 14">
    <name type="scientific">Linnemannia exigua</name>
    <dbReference type="NCBI Taxonomy" id="604196"/>
    <lineage>
        <taxon>Eukaryota</taxon>
        <taxon>Fungi</taxon>
        <taxon>Fungi incertae sedis</taxon>
        <taxon>Mucoromycota</taxon>
        <taxon>Mortierellomycotina</taxon>
        <taxon>Mortierellomycetes</taxon>
        <taxon>Mortierellales</taxon>
        <taxon>Mortierellaceae</taxon>
        <taxon>Linnemannia</taxon>
    </lineage>
</organism>
<gene>
    <name evidence="13" type="ORF">BGZ95_011007</name>
</gene>
<feature type="domain" description="ABC transmembrane type-1" evidence="12">
    <location>
        <begin position="815"/>
        <end position="1089"/>
    </location>
</feature>
<feature type="transmembrane region" description="Helical" evidence="10">
    <location>
        <begin position="134"/>
        <end position="156"/>
    </location>
</feature>
<keyword evidence="7" id="KW-0067">ATP-binding</keyword>
<keyword evidence="6" id="KW-0547">Nucleotide-binding</keyword>
<dbReference type="SUPFAM" id="SSF52540">
    <property type="entry name" value="P-loop containing nucleoside triphosphate hydrolases"/>
    <property type="match status" value="2"/>
</dbReference>
<feature type="transmembrane region" description="Helical" evidence="10">
    <location>
        <begin position="814"/>
        <end position="835"/>
    </location>
</feature>
<dbReference type="Proteomes" id="UP001194580">
    <property type="component" value="Unassembled WGS sequence"/>
</dbReference>
<dbReference type="InterPro" id="IPR017871">
    <property type="entry name" value="ABC_transporter-like_CS"/>
</dbReference>
<accession>A0AAD4DCA4</accession>
<name>A0AAD4DCA4_9FUNG</name>
<dbReference type="GO" id="GO:0016020">
    <property type="term" value="C:membrane"/>
    <property type="evidence" value="ECO:0007669"/>
    <property type="project" value="UniProtKB-SubCell"/>
</dbReference>
<evidence type="ECO:0000256" key="7">
    <source>
        <dbReference type="ARBA" id="ARBA00022840"/>
    </source>
</evidence>
<dbReference type="GO" id="GO:0140359">
    <property type="term" value="F:ABC-type transporter activity"/>
    <property type="evidence" value="ECO:0007669"/>
    <property type="project" value="InterPro"/>
</dbReference>
<reference evidence="13" key="1">
    <citation type="journal article" date="2020" name="Fungal Divers.">
        <title>Resolving the Mortierellaceae phylogeny through synthesis of multi-gene phylogenetics and phylogenomics.</title>
        <authorList>
            <person name="Vandepol N."/>
            <person name="Liber J."/>
            <person name="Desiro A."/>
            <person name="Na H."/>
            <person name="Kennedy M."/>
            <person name="Barry K."/>
            <person name="Grigoriev I.V."/>
            <person name="Miller A.N."/>
            <person name="O'Donnell K."/>
            <person name="Stajich J.E."/>
            <person name="Bonito G."/>
        </authorList>
    </citation>
    <scope>NUCLEOTIDE SEQUENCE</scope>
    <source>
        <strain evidence="13">NRRL 28262</strain>
    </source>
</reference>
<dbReference type="FunFam" id="3.40.50.300:FF:000973">
    <property type="entry name" value="Multidrug resistance-associated protein 4"/>
    <property type="match status" value="1"/>
</dbReference>
<evidence type="ECO:0000256" key="6">
    <source>
        <dbReference type="ARBA" id="ARBA00022741"/>
    </source>
</evidence>
<evidence type="ECO:0000256" key="10">
    <source>
        <dbReference type="SAM" id="Phobius"/>
    </source>
</evidence>
<evidence type="ECO:0000256" key="2">
    <source>
        <dbReference type="ARBA" id="ARBA00009726"/>
    </source>
</evidence>
<dbReference type="PROSITE" id="PS50929">
    <property type="entry name" value="ABC_TM1F"/>
    <property type="match status" value="2"/>
</dbReference>
<dbReference type="InterPro" id="IPR044726">
    <property type="entry name" value="ABCC_6TM_D2"/>
</dbReference>
<dbReference type="CDD" id="cd03244">
    <property type="entry name" value="ABCC_MRP_domain2"/>
    <property type="match status" value="1"/>
</dbReference>
<evidence type="ECO:0000256" key="5">
    <source>
        <dbReference type="ARBA" id="ARBA00022737"/>
    </source>
</evidence>
<evidence type="ECO:0000259" key="11">
    <source>
        <dbReference type="PROSITE" id="PS50893"/>
    </source>
</evidence>
<dbReference type="InterPro" id="IPR011527">
    <property type="entry name" value="ABC1_TM_dom"/>
</dbReference>
<dbReference type="Gene3D" id="3.40.50.300">
    <property type="entry name" value="P-loop containing nucleotide triphosphate hydrolases"/>
    <property type="match status" value="2"/>
</dbReference>
<evidence type="ECO:0008006" key="15">
    <source>
        <dbReference type="Google" id="ProtNLM"/>
    </source>
</evidence>
<evidence type="ECO:0000256" key="4">
    <source>
        <dbReference type="ARBA" id="ARBA00022692"/>
    </source>
</evidence>
<keyword evidence="8 10" id="KW-1133">Transmembrane helix</keyword>
<comment type="caution">
    <text evidence="13">The sequence shown here is derived from an EMBL/GenBank/DDBJ whole genome shotgun (WGS) entry which is preliminary data.</text>
</comment>
<dbReference type="FunFam" id="3.40.50.300:FF:000163">
    <property type="entry name" value="Multidrug resistance-associated protein member 4"/>
    <property type="match status" value="1"/>
</dbReference>
<keyword evidence="9 10" id="KW-0472">Membrane</keyword>
<feature type="transmembrane region" description="Helical" evidence="10">
    <location>
        <begin position="208"/>
        <end position="227"/>
    </location>
</feature>
<feature type="transmembrane region" description="Helical" evidence="10">
    <location>
        <begin position="318"/>
        <end position="338"/>
    </location>
</feature>
<keyword evidence="4 10" id="KW-0812">Transmembrane</keyword>
<dbReference type="InterPro" id="IPR003593">
    <property type="entry name" value="AAA+_ATPase"/>
</dbReference>
<dbReference type="SMART" id="SM00382">
    <property type="entry name" value="AAA"/>
    <property type="match status" value="2"/>
</dbReference>
<dbReference type="InterPro" id="IPR027417">
    <property type="entry name" value="P-loop_NTPase"/>
</dbReference>
<evidence type="ECO:0000313" key="14">
    <source>
        <dbReference type="Proteomes" id="UP001194580"/>
    </source>
</evidence>
<feature type="transmembrane region" description="Helical" evidence="10">
    <location>
        <begin position="86"/>
        <end position="104"/>
    </location>
</feature>
<dbReference type="PROSITE" id="PS00211">
    <property type="entry name" value="ABC_TRANSPORTER_1"/>
    <property type="match status" value="1"/>
</dbReference>
<protein>
    <recommendedName>
        <fullName evidence="15">P-loop containing nucleoside triphosphate hydrolase protein</fullName>
    </recommendedName>
</protein>
<evidence type="ECO:0000256" key="3">
    <source>
        <dbReference type="ARBA" id="ARBA00022448"/>
    </source>
</evidence>
<comment type="similarity">
    <text evidence="2">Belongs to the ABC transporter superfamily. ABCC family. Conjugate transporter (TC 3.A.1.208) subfamily.</text>
</comment>
<evidence type="ECO:0000256" key="8">
    <source>
        <dbReference type="ARBA" id="ARBA00022989"/>
    </source>
</evidence>
<keyword evidence="5" id="KW-0677">Repeat</keyword>
<dbReference type="GO" id="GO:0005524">
    <property type="term" value="F:ATP binding"/>
    <property type="evidence" value="ECO:0007669"/>
    <property type="project" value="UniProtKB-KW"/>
</dbReference>
<dbReference type="PROSITE" id="PS50893">
    <property type="entry name" value="ABC_TRANSPORTER_2"/>
    <property type="match status" value="2"/>
</dbReference>